<feature type="region of interest" description="Disordered" evidence="1">
    <location>
        <begin position="505"/>
        <end position="577"/>
    </location>
</feature>
<sequence length="1793" mass="184926">MGRAPWVDMSLPKAGRGSSSPSRQTVWSWKVTRWTEPRMVRPAKGDQPVGTVNLNLDARSNLLVQLKDLLGVVVEAVLDVVDGQLALSHGSEQKGQRVGDANGRIRCLAQRAGELVRQATDGEDVNRAEVSPEGSLVGLRGEEGTVGEVVLRKVEREDGHVAGHLQALGLAEGNELDIVLGGDRGDVDSAVVQAGQEQDGGQVRELGVSDDRLVRGPLVEVGGHGGNLADVARQVVEGDEQRSNLTGDVADLVSVVRGGSDGEVVIAVSALLAALLGDLQGDGIRDGAGNTDGHDADHAEAGRDRGLGHSLEILAAGGGNAGNEGGNVDQARQRDGAVAGLEVAAADLKGEVTGDGLNKDLGVLDVGYQRDLVVNGHTSGLVTLAHVVGRTTVLVVGRQVDVKINHVLGQVLRQGELGALVLLLVGENLQVLNGDVVLLKEVGSTRGGEQLVAEASELVDGRQHLLLVLVGADGQENVGFGDLEAGRHQSLEVGLVLVNTEASDLSSGSHLNTQDGVGARETRETELGNLDTDAVGGDGGRGVGLERPASDGLGGHLDHVDTHDLGDEGEGSGGTDVALNDLDVVVLGNELNVERTSDVQGSTNLASGLLDSGDGLGLQILGRQDEGGVTGVDTSVLNMLGDEVANDNTVLGNGVHLNFLGILNILGDDDGVLARDLGSLGKVVLEILFRVDSVHRGTREDVRRSHQDRVGNSIAELLGLLKAGQLLPGRLVNTNGIQHTGELVTVLSVVNHLGGGTENLDAGAVQRQSDVVGGLSTHGTEDTGSVLQLVDVEDALQADNLKVELVGLVVISAHGLRVVVDHNGLEAILAEGANGADGAPVELDRGTDTVDTGAQDHDAVVLERHIALSGVVVGVSRELGSDRVDLLDKRHDASLLSQGADGNLVGAPELGELAVRETESLGLQEDVGRLGDVAGSVVGHLLGEVTQALELVEEPLVDLGELPDLLDGVARVHGVGDGEQTLVGRRLELVIDGHQRLGLVKSKVVEVNGTDGLLNGFLEASADAHDLTNTLHGRAQLSGNTGELLQVPTGHLDDNVVERGLEAGASGLGDAVGNVLEGDAETELGSDEGQGVSSSLGSKGRGSGQSGVDLDNAVLPGEGVQGILNVALSDNAQVADNVDSRSTKHVVVFVRQGLRGSNNDGVTSVNTERVKVLHIAHRDAVVLGITNDLVLNLLPALHTALDEHLRAGSEGLVAEVEQLGLVVGEATAKTTKSVGSSDNDGEANVLDAGHGLVNVAGRGRLGALLADGVHAAGEELAVFGGDDGINGGTQDLDAELLELVLELDTDLQSGLSTECDIDGIRSLVLDDLADEFGVDREEVHLVGETLGRLDGSNVGVDEDSVDALLFQGLDGLRAGVVELSSLSDAETTTAQDEHLAGVDAGVETLVLLDGATGEADGGVEQLGIGGAVLDGADEDIEEVLGVARSRCALGVELHTEVGLRQVGNTLVAAVVGVHEELPPVGSQGLGVDGEAVVLGGDVALSGDHARARDVVASVAELHLLGLGPRGAGEQLVAQANTKDRGLGLVHGSLDVLDGGLEHGRVTRAVGEEETVVLLAGLLHQVGQTKTSTPRFRKHLNWLYFIPTSRHSTRMGLPDGCFFTATLEGGLYSLGALMDTKIEDEQRPDQGISARLTLSYEVLFIGVHPVYCLEVVKGERGNTINVAVGGAVSEGLLLQQQTAEGAALRPQTLGKGSGIDAVDGRDALLLEPGAERGLGQEVGVVLARVRVGDETGDVDLRGLEMGGQVTQELVDGLARGHTVVTDQREGDDENLATV</sequence>
<evidence type="ECO:0000256" key="1">
    <source>
        <dbReference type="SAM" id="MobiDB-lite"/>
    </source>
</evidence>
<dbReference type="EMBL" id="BQXU01000013">
    <property type="protein sequence ID" value="GKT45601.1"/>
    <property type="molecule type" value="Genomic_DNA"/>
</dbReference>
<gene>
    <name evidence="2" type="ORF">ColSpa_05782</name>
</gene>
<evidence type="ECO:0000313" key="2">
    <source>
        <dbReference type="EMBL" id="GKT45601.1"/>
    </source>
</evidence>
<feature type="compositionally biased region" description="Polar residues" evidence="1">
    <location>
        <begin position="505"/>
        <end position="515"/>
    </location>
</feature>
<dbReference type="GeneID" id="73326584"/>
<evidence type="ECO:0000313" key="3">
    <source>
        <dbReference type="Proteomes" id="UP001055115"/>
    </source>
</evidence>
<proteinExistence type="predicted"/>
<feature type="compositionally biased region" description="Basic and acidic residues" evidence="1">
    <location>
        <begin position="556"/>
        <end position="566"/>
    </location>
</feature>
<dbReference type="Proteomes" id="UP001055115">
    <property type="component" value="Unassembled WGS sequence"/>
</dbReference>
<dbReference type="RefSeq" id="XP_049127951.1">
    <property type="nucleotide sequence ID" value="XM_049271994.1"/>
</dbReference>
<comment type="caution">
    <text evidence="2">The sequence shown here is derived from an EMBL/GenBank/DDBJ whole genome shotgun (WGS) entry which is preliminary data.</text>
</comment>
<feature type="region of interest" description="Disordered" evidence="1">
    <location>
        <begin position="1082"/>
        <end position="1111"/>
    </location>
</feature>
<feature type="region of interest" description="Disordered" evidence="1">
    <location>
        <begin position="1"/>
        <end position="25"/>
    </location>
</feature>
<accession>A0AA37LC14</accession>
<organism evidence="2 3">
    <name type="scientific">Colletotrichum spaethianum</name>
    <dbReference type="NCBI Taxonomy" id="700344"/>
    <lineage>
        <taxon>Eukaryota</taxon>
        <taxon>Fungi</taxon>
        <taxon>Dikarya</taxon>
        <taxon>Ascomycota</taxon>
        <taxon>Pezizomycotina</taxon>
        <taxon>Sordariomycetes</taxon>
        <taxon>Hypocreomycetidae</taxon>
        <taxon>Glomerellales</taxon>
        <taxon>Glomerellaceae</taxon>
        <taxon>Colletotrichum</taxon>
        <taxon>Colletotrichum spaethianum species complex</taxon>
    </lineage>
</organism>
<reference evidence="2 3" key="1">
    <citation type="submission" date="2022-03" db="EMBL/GenBank/DDBJ databases">
        <title>Genome data of Colletotrichum spp.</title>
        <authorList>
            <person name="Utami Y.D."/>
            <person name="Hiruma K."/>
        </authorList>
    </citation>
    <scope>NUCLEOTIDE SEQUENCE [LARGE SCALE GENOMIC DNA]</scope>
    <source>
        <strain evidence="2 3">MAFF 239500</strain>
    </source>
</reference>
<name>A0AA37LC14_9PEZI</name>
<keyword evidence="3" id="KW-1185">Reference proteome</keyword>
<protein>
    <submittedName>
        <fullName evidence="2">Uncharacterized protein</fullName>
    </submittedName>
</protein>